<organism evidence="4 6">
    <name type="scientific">Cannabis sativa</name>
    <name type="common">Hemp</name>
    <name type="synonym">Marijuana</name>
    <dbReference type="NCBI Taxonomy" id="3483"/>
    <lineage>
        <taxon>Eukaryota</taxon>
        <taxon>Viridiplantae</taxon>
        <taxon>Streptophyta</taxon>
        <taxon>Embryophyta</taxon>
        <taxon>Tracheophyta</taxon>
        <taxon>Spermatophyta</taxon>
        <taxon>Magnoliopsida</taxon>
        <taxon>eudicotyledons</taxon>
        <taxon>Gunneridae</taxon>
        <taxon>Pentapetalae</taxon>
        <taxon>rosids</taxon>
        <taxon>fabids</taxon>
        <taxon>Rosales</taxon>
        <taxon>Cannabaceae</taxon>
        <taxon>Cannabis</taxon>
    </lineage>
</organism>
<proteinExistence type="predicted"/>
<name>A0A7J6F394_CANSA</name>
<evidence type="ECO:0000256" key="1">
    <source>
        <dbReference type="SAM" id="MobiDB-lite"/>
    </source>
</evidence>
<dbReference type="PANTHER" id="PTHR47071">
    <property type="entry name" value="PROTEIN TRM32"/>
    <property type="match status" value="1"/>
</dbReference>
<dbReference type="InterPro" id="IPR022212">
    <property type="entry name" value="DUF3741"/>
</dbReference>
<dbReference type="PANTHER" id="PTHR47071:SF9">
    <property type="entry name" value="TRM32-LIKE PROTEIN (DUF3741)"/>
    <property type="match status" value="1"/>
</dbReference>
<accession>A0A7J6F394</accession>
<sequence length="728" mass="81919">MQYFGKKEMGKNLRQKGSIISLRSNENEGGHAWGLLHIIKYHHWRRVKKKLTQKNPSLVENHEEMPSSNPNKQEQDDGHMYKPTLDYEQNIEIHSASNEQNPMAMNSDSSQECSVRVVEDEPQHDHFDESPKLLQGELENTTAFMLKQKSTNERKCSVDALASHPKECLDALDIISVNKELVMKILQDPGSPLAHHFSSQQALSAKQGLDKCKTFPSSGSLGYRGLEPSRLKHMKKASPASAKQQKNNGDTHAVVKHFKNLKQKIKHVIREGRKERHIISMDAIIHKIPHGHNMEEEIDNKLNSSANYEECKDIDGTAFETDLSSSSLKKNKARLRHQMRRASSLTESLDRYCQLYETSFNREAKHQNTEGLKIKIKEEGSPNSVPKYLARIYSLPDLNSFLDPEESPEALSSSKGQANNVMDHNVSTSSYDEPKDLGVAVGIAGQLHMNDDHTAKSINSKSSIETGAVNFVKDDELGLTSISNSEADTQLCSHIHDYGSLTVEESENEAILADELVKLVKDNELDMATPQVSGTEKAQETLDKQIMEEISHLKVNAKDKAEFSYVRDVLELSGFSSNAFLGTWHSDDQPVDPSVYEEVEGCLEVDPNTCANEDFESDHMLLFDIINEVLIEIYARSYSYCPFPLSCVSLMSPMPAGPHVLREVWSLISWYLSFKPEVGQSLDYVVGRDLAKSHGWMNLQFDSECVGLELEDLIFEDLLKEAILGFDI</sequence>
<evidence type="ECO:0008006" key="8">
    <source>
        <dbReference type="Google" id="ProtNLM"/>
    </source>
</evidence>
<dbReference type="Proteomes" id="UP000525078">
    <property type="component" value="Unassembled WGS sequence"/>
</dbReference>
<feature type="domain" description="DUF3741" evidence="2">
    <location>
        <begin position="148"/>
        <end position="191"/>
    </location>
</feature>
<dbReference type="AlphaFoldDB" id="A0A7J6F394"/>
<dbReference type="InterPro" id="IPR025486">
    <property type="entry name" value="DUF4378"/>
</dbReference>
<dbReference type="EMBL" id="JAATIP010000161">
    <property type="protein sequence ID" value="KAF4365151.1"/>
    <property type="molecule type" value="Genomic_DNA"/>
</dbReference>
<comment type="caution">
    <text evidence="4">The sequence shown here is derived from an EMBL/GenBank/DDBJ whole genome shotgun (WGS) entry which is preliminary data.</text>
</comment>
<evidence type="ECO:0000259" key="3">
    <source>
        <dbReference type="Pfam" id="PF14309"/>
    </source>
</evidence>
<gene>
    <name evidence="4" type="ORF">F8388_011081</name>
    <name evidence="5" type="ORF">G4B88_021507</name>
</gene>
<dbReference type="Pfam" id="PF14309">
    <property type="entry name" value="DUF4378"/>
    <property type="match status" value="1"/>
</dbReference>
<keyword evidence="7" id="KW-1185">Reference proteome</keyword>
<evidence type="ECO:0000259" key="2">
    <source>
        <dbReference type="Pfam" id="PF12552"/>
    </source>
</evidence>
<dbReference type="Proteomes" id="UP000583929">
    <property type="component" value="Unassembled WGS sequence"/>
</dbReference>
<reference evidence="6 7" key="1">
    <citation type="journal article" date="2020" name="bioRxiv">
        <title>Sequence and annotation of 42 cannabis genomes reveals extensive copy number variation in cannabinoid synthesis and pathogen resistance genes.</title>
        <authorList>
            <person name="Mckernan K.J."/>
            <person name="Helbert Y."/>
            <person name="Kane L.T."/>
            <person name="Ebling H."/>
            <person name="Zhang L."/>
            <person name="Liu B."/>
            <person name="Eaton Z."/>
            <person name="Mclaughlin S."/>
            <person name="Kingan S."/>
            <person name="Baybayan P."/>
            <person name="Concepcion G."/>
            <person name="Jordan M."/>
            <person name="Riva A."/>
            <person name="Barbazuk W."/>
            <person name="Harkins T."/>
        </authorList>
    </citation>
    <scope>NUCLEOTIDE SEQUENCE [LARGE SCALE GENOMIC DNA]</scope>
    <source>
        <strain evidence="6 7">cv. Jamaican Lion 4</strain>
        <strain evidence="5">Father</strain>
        <strain evidence="4">Mother</strain>
        <tissue evidence="4">Leaf</tissue>
    </source>
</reference>
<feature type="region of interest" description="Disordered" evidence="1">
    <location>
        <begin position="52"/>
        <end position="80"/>
    </location>
</feature>
<evidence type="ECO:0000313" key="7">
    <source>
        <dbReference type="Proteomes" id="UP000583929"/>
    </source>
</evidence>
<evidence type="ECO:0000313" key="4">
    <source>
        <dbReference type="EMBL" id="KAF4365151.1"/>
    </source>
</evidence>
<feature type="domain" description="DUF4378" evidence="3">
    <location>
        <begin position="562"/>
        <end position="721"/>
    </location>
</feature>
<protein>
    <recommendedName>
        <fullName evidence="8">DUF4378 domain-containing protein</fullName>
    </recommendedName>
</protein>
<dbReference type="EMBL" id="JAATIQ010000073">
    <property type="protein sequence ID" value="KAF4388596.1"/>
    <property type="molecule type" value="Genomic_DNA"/>
</dbReference>
<evidence type="ECO:0000313" key="6">
    <source>
        <dbReference type="Proteomes" id="UP000525078"/>
    </source>
</evidence>
<feature type="non-terminal residue" evidence="4">
    <location>
        <position position="1"/>
    </location>
</feature>
<dbReference type="InterPro" id="IPR044257">
    <property type="entry name" value="TRM32-like"/>
</dbReference>
<evidence type="ECO:0000313" key="5">
    <source>
        <dbReference type="EMBL" id="KAF4388596.1"/>
    </source>
</evidence>
<dbReference type="Pfam" id="PF12552">
    <property type="entry name" value="DUF3741"/>
    <property type="match status" value="1"/>
</dbReference>